<protein>
    <submittedName>
        <fullName evidence="3">T9SS type A sorting domain-containing protein</fullName>
    </submittedName>
</protein>
<evidence type="ECO:0000256" key="1">
    <source>
        <dbReference type="ARBA" id="ARBA00022729"/>
    </source>
</evidence>
<accession>A0A6N6RL59</accession>
<comment type="caution">
    <text evidence="3">The sequence shown here is derived from an EMBL/GenBank/DDBJ whole genome shotgun (WGS) entry which is preliminary data.</text>
</comment>
<evidence type="ECO:0000313" key="3">
    <source>
        <dbReference type="EMBL" id="KAB2813712.1"/>
    </source>
</evidence>
<dbReference type="AlphaFoldDB" id="A0A6N6RL59"/>
<dbReference type="OrthoDB" id="1489153at2"/>
<gene>
    <name evidence="3" type="ORF">F8C67_06010</name>
</gene>
<feature type="domain" description="Secretion system C-terminal sorting" evidence="2">
    <location>
        <begin position="418"/>
        <end position="486"/>
    </location>
</feature>
<evidence type="ECO:0000259" key="2">
    <source>
        <dbReference type="Pfam" id="PF18962"/>
    </source>
</evidence>
<reference evidence="3 4" key="1">
    <citation type="submission" date="2019-09" db="EMBL/GenBank/DDBJ databases">
        <title>Genomes of family Cryomorphaceae.</title>
        <authorList>
            <person name="Bowman J.P."/>
        </authorList>
    </citation>
    <scope>NUCLEOTIDE SEQUENCE [LARGE SCALE GENOMIC DNA]</scope>
    <source>
        <strain evidence="3 4">LMG 25704</strain>
    </source>
</reference>
<dbReference type="NCBIfam" id="TIGR04183">
    <property type="entry name" value="Por_Secre_tail"/>
    <property type="match status" value="1"/>
</dbReference>
<dbReference type="Proteomes" id="UP000468650">
    <property type="component" value="Unassembled WGS sequence"/>
</dbReference>
<organism evidence="3 4">
    <name type="scientific">Phaeocystidibacter luteus</name>
    <dbReference type="NCBI Taxonomy" id="911197"/>
    <lineage>
        <taxon>Bacteria</taxon>
        <taxon>Pseudomonadati</taxon>
        <taxon>Bacteroidota</taxon>
        <taxon>Flavobacteriia</taxon>
        <taxon>Flavobacteriales</taxon>
        <taxon>Phaeocystidibacteraceae</taxon>
        <taxon>Phaeocystidibacter</taxon>
    </lineage>
</organism>
<sequence>MDKLSQTFVFAKRKCSLVLGCVILLGFNAFSQVILSDEIYSGFTQQYPASAGLSDAGTSDICYTALSKSGVNYVMSLRLFDKVTLQKKDSLFIATFSTDAIAGWRIDQVDNQYFAISFGDSNSTTLQIFDLDFSNVTSNKVVDTVFSTGFMAVTSFATLGNDHFVHLGRGTGGDSSLAVVYDSNWHFNRSKYYWRNAPLESTFRYGNGPYLSPRDPTEIIFGIDARALFMDLQSLEVQSILNPVAFDPHSSATYSEGYSFRSDGFYYGGTVVHDSDFFTTGNSHVFQTFVAFRDYESDTVHLKRFGNIRINERCYAYLYNETSNQHITASSRPFDNPNLGAIEQRTVVIRKSNEWGVDSIELFGNDNHVVLDLLSVADDVYGVARYFEQNQQRFEDIIFKLPRFALGESEEVRAQFSVYPNPTKDYIIISGIEELTNAQVVSAVGQSIHQKLEFEGNRINLESLPEGVYVLSLTHSDGEYMTKIVIDR</sequence>
<dbReference type="RefSeq" id="WP_151666914.1">
    <property type="nucleotide sequence ID" value="NZ_WBVO01000003.1"/>
</dbReference>
<dbReference type="InterPro" id="IPR026444">
    <property type="entry name" value="Secre_tail"/>
</dbReference>
<keyword evidence="4" id="KW-1185">Reference proteome</keyword>
<name>A0A6N6RL59_9FLAO</name>
<proteinExistence type="predicted"/>
<keyword evidence="1" id="KW-0732">Signal</keyword>
<dbReference type="EMBL" id="WBVO01000003">
    <property type="protein sequence ID" value="KAB2813712.1"/>
    <property type="molecule type" value="Genomic_DNA"/>
</dbReference>
<evidence type="ECO:0000313" key="4">
    <source>
        <dbReference type="Proteomes" id="UP000468650"/>
    </source>
</evidence>
<dbReference type="Pfam" id="PF18962">
    <property type="entry name" value="Por_Secre_tail"/>
    <property type="match status" value="1"/>
</dbReference>